<evidence type="ECO:0000313" key="5">
    <source>
        <dbReference type="EMBL" id="OGN06798.1"/>
    </source>
</evidence>
<dbReference type="EMBL" id="MGJL01000034">
    <property type="protein sequence ID" value="OGN06798.1"/>
    <property type="molecule type" value="Genomic_DNA"/>
</dbReference>
<evidence type="ECO:0000256" key="1">
    <source>
        <dbReference type="ARBA" id="ARBA00001933"/>
    </source>
</evidence>
<dbReference type="InterPro" id="IPR015422">
    <property type="entry name" value="PyrdxlP-dep_Trfase_small"/>
</dbReference>
<dbReference type="Gene3D" id="3.90.1150.10">
    <property type="entry name" value="Aspartate Aminotransferase, domain 1"/>
    <property type="match status" value="1"/>
</dbReference>
<accession>A0A1F8F296</accession>
<dbReference type="InterPro" id="IPR001597">
    <property type="entry name" value="ArAA_b-elim_lyase/Thr_aldolase"/>
</dbReference>
<reference evidence="5 6" key="1">
    <citation type="journal article" date="2016" name="Nat. Commun.">
        <title>Thousands of microbial genomes shed light on interconnected biogeochemical processes in an aquifer system.</title>
        <authorList>
            <person name="Anantharaman K."/>
            <person name="Brown C.T."/>
            <person name="Hug L.A."/>
            <person name="Sharon I."/>
            <person name="Castelle C.J."/>
            <person name="Probst A.J."/>
            <person name="Thomas B.C."/>
            <person name="Singh A."/>
            <person name="Wilkins M.J."/>
            <person name="Karaoz U."/>
            <person name="Brodie E.L."/>
            <person name="Williams K.H."/>
            <person name="Hubbard S.S."/>
            <person name="Banfield J.F."/>
        </authorList>
    </citation>
    <scope>NUCLEOTIDE SEQUENCE [LARGE SCALE GENOMIC DNA]</scope>
</reference>
<evidence type="ECO:0000256" key="2">
    <source>
        <dbReference type="ARBA" id="ARBA00009721"/>
    </source>
</evidence>
<dbReference type="InterPro" id="IPR015424">
    <property type="entry name" value="PyrdxlP-dep_Trfase"/>
</dbReference>
<comment type="similarity">
    <text evidence="2">Belongs to the beta-eliminating lyase family.</text>
</comment>
<dbReference type="GO" id="GO:0006520">
    <property type="term" value="P:amino acid metabolic process"/>
    <property type="evidence" value="ECO:0007669"/>
    <property type="project" value="InterPro"/>
</dbReference>
<dbReference type="GO" id="GO:0016829">
    <property type="term" value="F:lyase activity"/>
    <property type="evidence" value="ECO:0007669"/>
    <property type="project" value="InterPro"/>
</dbReference>
<evidence type="ECO:0000313" key="6">
    <source>
        <dbReference type="Proteomes" id="UP000178023"/>
    </source>
</evidence>
<dbReference type="PANTHER" id="PTHR32325:SF4">
    <property type="entry name" value="TRYPTOPHANASE"/>
    <property type="match status" value="1"/>
</dbReference>
<dbReference type="Pfam" id="PF01212">
    <property type="entry name" value="Beta_elim_lyase"/>
    <property type="match status" value="1"/>
</dbReference>
<gene>
    <name evidence="5" type="ORF">A2750_03605</name>
</gene>
<dbReference type="InterPro" id="IPR015421">
    <property type="entry name" value="PyrdxlP-dep_Trfase_major"/>
</dbReference>
<name>A0A1F8F296_9BACT</name>
<dbReference type="Gene3D" id="3.40.640.10">
    <property type="entry name" value="Type I PLP-dependent aspartate aminotransferase-like (Major domain)"/>
    <property type="match status" value="1"/>
</dbReference>
<comment type="cofactor">
    <cofactor evidence="1">
        <name>pyridoxal 5'-phosphate</name>
        <dbReference type="ChEBI" id="CHEBI:597326"/>
    </cofactor>
</comment>
<organism evidence="5 6">
    <name type="scientific">Candidatus Yanofskybacteria bacterium RIFCSPHIGHO2_01_FULL_45_42</name>
    <dbReference type="NCBI Taxonomy" id="1802671"/>
    <lineage>
        <taxon>Bacteria</taxon>
        <taxon>Candidatus Yanofskyibacteriota</taxon>
    </lineage>
</organism>
<proteinExistence type="inferred from homology"/>
<dbReference type="Proteomes" id="UP000178023">
    <property type="component" value="Unassembled WGS sequence"/>
</dbReference>
<feature type="domain" description="Aromatic amino acid beta-eliminating lyase/threonine aldolase" evidence="4">
    <location>
        <begin position="46"/>
        <end position="412"/>
    </location>
</feature>
<protein>
    <recommendedName>
        <fullName evidence="4">Aromatic amino acid beta-eliminating lyase/threonine aldolase domain-containing protein</fullName>
    </recommendedName>
</protein>
<dbReference type="SUPFAM" id="SSF53383">
    <property type="entry name" value="PLP-dependent transferases"/>
    <property type="match status" value="1"/>
</dbReference>
<evidence type="ECO:0000256" key="3">
    <source>
        <dbReference type="ARBA" id="ARBA00022898"/>
    </source>
</evidence>
<dbReference type="AlphaFoldDB" id="A0A1F8F296"/>
<dbReference type="NCBIfam" id="NF009709">
    <property type="entry name" value="PRK13238.1"/>
    <property type="match status" value="1"/>
</dbReference>
<dbReference type="PANTHER" id="PTHR32325">
    <property type="entry name" value="BETA-ELIMINATING LYASE-LIKE PROTEIN-RELATED"/>
    <property type="match status" value="1"/>
</dbReference>
<keyword evidence="3" id="KW-0663">Pyridoxal phosphate</keyword>
<evidence type="ECO:0000259" key="4">
    <source>
        <dbReference type="Pfam" id="PF01212"/>
    </source>
</evidence>
<comment type="caution">
    <text evidence="5">The sequence shown here is derived from an EMBL/GenBank/DDBJ whole genome shotgun (WGS) entry which is preliminary data.</text>
</comment>
<sequence>MSYPFDPYKIKVLDRIQILSKSERVKTLQEADYNLFKIPSEKVAVDLLTDSGTSALSQEQLSQMMLGDEAYASAKSWERFEAAVKNFTGKKEVIPVHQGRAAEKIMAEVFLDKNDAAFSNSFFDTTRANFEHRGATCFDIPTKKSADLLKPRLFKGDIDIKKLRNLLNRYKKQAKVVLMTLTNNTGGGQPASLKNIELARDITVKRGPKFIIDACRIAENAYFVWLYEQKRKGSIKNIIRNLFSLSDAAFMSTKKDGLANSGGFIVTNDKTLAAKFRELTVLYEGFITYGGMTGREMETIARGLEEVINLTYLEHRIGQIAYIHSELAKIGVPLIHPPGGHAVYVDAGKLFSHIPRNEFPGQALVAALYQEGGIRSVEIGSLMLGKTSKPELVRLAVPRRTYTRSHFDYVAEVFKKIVADKKRYRGFKITWQPSTLRHFTCKLKPTNKTGHYRN</sequence>